<dbReference type="Gene3D" id="3.30.2310.20">
    <property type="entry name" value="RelE-like"/>
    <property type="match status" value="1"/>
</dbReference>
<dbReference type="SUPFAM" id="SSF143011">
    <property type="entry name" value="RelE-like"/>
    <property type="match status" value="1"/>
</dbReference>
<evidence type="ECO:0008006" key="3">
    <source>
        <dbReference type="Google" id="ProtNLM"/>
    </source>
</evidence>
<comment type="caution">
    <text evidence="1">The sequence shown here is derived from an EMBL/GenBank/DDBJ whole genome shotgun (WGS) entry which is preliminary data.</text>
</comment>
<evidence type="ECO:0000313" key="1">
    <source>
        <dbReference type="EMBL" id="KKW35456.1"/>
    </source>
</evidence>
<reference evidence="1 2" key="1">
    <citation type="journal article" date="2015" name="Nature">
        <title>rRNA introns, odd ribosomes, and small enigmatic genomes across a large radiation of phyla.</title>
        <authorList>
            <person name="Brown C.T."/>
            <person name="Hug L.A."/>
            <person name="Thomas B.C."/>
            <person name="Sharon I."/>
            <person name="Castelle C.J."/>
            <person name="Singh A."/>
            <person name="Wilkins M.J."/>
            <person name="Williams K.H."/>
            <person name="Banfield J.F."/>
        </authorList>
    </citation>
    <scope>NUCLEOTIDE SEQUENCE [LARGE SCALE GENOMIC DNA]</scope>
</reference>
<dbReference type="AlphaFoldDB" id="A0A0G1XWU2"/>
<dbReference type="EMBL" id="LCRN01000038">
    <property type="protein sequence ID" value="KKW35456.1"/>
    <property type="molecule type" value="Genomic_DNA"/>
</dbReference>
<name>A0A0G1XWU2_9BACT</name>
<accession>A0A0G1XWU2</accession>
<evidence type="ECO:0000313" key="2">
    <source>
        <dbReference type="Proteomes" id="UP000033865"/>
    </source>
</evidence>
<protein>
    <recommendedName>
        <fullName evidence="3">Plasmid stabilization system</fullName>
    </recommendedName>
</protein>
<dbReference type="Proteomes" id="UP000033865">
    <property type="component" value="Unassembled WGS sequence"/>
</dbReference>
<gene>
    <name evidence="1" type="ORF">UY82_C0038G0004</name>
</gene>
<proteinExistence type="predicted"/>
<organism evidence="1 2">
    <name type="scientific">Candidatus Uhrbacteria bacterium GW2011_GWC2_53_7</name>
    <dbReference type="NCBI Taxonomy" id="1618986"/>
    <lineage>
        <taxon>Bacteria</taxon>
        <taxon>Candidatus Uhriibacteriota</taxon>
    </lineage>
</organism>
<dbReference type="InterPro" id="IPR035093">
    <property type="entry name" value="RelE/ParE_toxin_dom_sf"/>
</dbReference>
<sequence length="85" mass="10166">MKVVYADEFRKAFDKLPEKIQSTYRVQEEIFETSSHDPRLHLKKLKGHSSIFSFRITRAYRALFAFVERDTALMITIGHRKDVYR</sequence>